<comment type="subcellular location">
    <subcellularLocation>
        <location evidence="1">Cell inner membrane</location>
        <topology evidence="1">Multi-pass membrane protein</topology>
    </subcellularLocation>
    <subcellularLocation>
        <location evidence="8">Cell membrane</location>
        <topology evidence="8">Multi-pass membrane protein</topology>
    </subcellularLocation>
</comment>
<feature type="transmembrane region" description="Helical" evidence="8">
    <location>
        <begin position="178"/>
        <end position="206"/>
    </location>
</feature>
<name>A0A9D9GWG6_9BACL</name>
<feature type="transmembrane region" description="Helical" evidence="8">
    <location>
        <begin position="408"/>
        <end position="429"/>
    </location>
</feature>
<dbReference type="PANTHER" id="PTHR43357:SF4">
    <property type="entry name" value="INNER MEMBRANE ABC TRANSPORTER PERMEASE PROTEIN YDCV"/>
    <property type="match status" value="1"/>
</dbReference>
<accession>A0A9D9GWG6</accession>
<comment type="similarity">
    <text evidence="8">Belongs to the binding-protein-dependent transport system permease family.</text>
</comment>
<proteinExistence type="inferred from homology"/>
<dbReference type="AlphaFoldDB" id="A0A9D9GWG6"/>
<dbReference type="CDD" id="cd06261">
    <property type="entry name" value="TM_PBP2"/>
    <property type="match status" value="2"/>
</dbReference>
<reference evidence="10" key="1">
    <citation type="submission" date="2020-10" db="EMBL/GenBank/DDBJ databases">
        <authorList>
            <person name="Gilroy R."/>
        </authorList>
    </citation>
    <scope>NUCLEOTIDE SEQUENCE</scope>
    <source>
        <strain evidence="10">11159</strain>
    </source>
</reference>
<evidence type="ECO:0000256" key="3">
    <source>
        <dbReference type="ARBA" id="ARBA00022475"/>
    </source>
</evidence>
<feature type="transmembrane region" description="Helical" evidence="8">
    <location>
        <begin position="339"/>
        <end position="362"/>
    </location>
</feature>
<gene>
    <name evidence="10" type="ORF">IAC58_03410</name>
</gene>
<keyword evidence="6 8" id="KW-1133">Transmembrane helix</keyword>
<dbReference type="Gene3D" id="1.10.3720.10">
    <property type="entry name" value="MetI-like"/>
    <property type="match status" value="2"/>
</dbReference>
<evidence type="ECO:0000313" key="11">
    <source>
        <dbReference type="Proteomes" id="UP000823613"/>
    </source>
</evidence>
<keyword evidence="2 8" id="KW-0813">Transport</keyword>
<evidence type="ECO:0000259" key="9">
    <source>
        <dbReference type="PROSITE" id="PS50928"/>
    </source>
</evidence>
<dbReference type="GO" id="GO:0055085">
    <property type="term" value="P:transmembrane transport"/>
    <property type="evidence" value="ECO:0007669"/>
    <property type="project" value="InterPro"/>
</dbReference>
<dbReference type="GO" id="GO:0005886">
    <property type="term" value="C:plasma membrane"/>
    <property type="evidence" value="ECO:0007669"/>
    <property type="project" value="UniProtKB-SubCell"/>
</dbReference>
<feature type="transmembrane region" description="Helical" evidence="8">
    <location>
        <begin position="577"/>
        <end position="594"/>
    </location>
</feature>
<organism evidence="10 11">
    <name type="scientific">Candidatus Onthovivens merdipullorum</name>
    <dbReference type="NCBI Taxonomy" id="2840889"/>
    <lineage>
        <taxon>Bacteria</taxon>
        <taxon>Bacillati</taxon>
        <taxon>Bacillota</taxon>
        <taxon>Bacilli</taxon>
        <taxon>Bacillales</taxon>
        <taxon>Candidatus Onthovivens</taxon>
    </lineage>
</organism>
<evidence type="ECO:0000256" key="2">
    <source>
        <dbReference type="ARBA" id="ARBA00022448"/>
    </source>
</evidence>
<dbReference type="Pfam" id="PF00528">
    <property type="entry name" value="BPD_transp_1"/>
    <property type="match status" value="2"/>
</dbReference>
<feature type="transmembrane region" description="Helical" evidence="8">
    <location>
        <begin position="469"/>
        <end position="487"/>
    </location>
</feature>
<feature type="transmembrane region" description="Helical" evidence="8">
    <location>
        <begin position="99"/>
        <end position="121"/>
    </location>
</feature>
<feature type="transmembrane region" description="Helical" evidence="8">
    <location>
        <begin position="547"/>
        <end position="565"/>
    </location>
</feature>
<reference evidence="10" key="2">
    <citation type="journal article" date="2021" name="PeerJ">
        <title>Extensive microbial diversity within the chicken gut microbiome revealed by metagenomics and culture.</title>
        <authorList>
            <person name="Gilroy R."/>
            <person name="Ravi A."/>
            <person name="Getino M."/>
            <person name="Pursley I."/>
            <person name="Horton D.L."/>
            <person name="Alikhan N.F."/>
            <person name="Baker D."/>
            <person name="Gharbi K."/>
            <person name="Hall N."/>
            <person name="Watson M."/>
            <person name="Adriaenssens E.M."/>
            <person name="Foster-Nyarko E."/>
            <person name="Jarju S."/>
            <person name="Secka A."/>
            <person name="Antonio M."/>
            <person name="Oren A."/>
            <person name="Chaudhuri R.R."/>
            <person name="La Ragione R."/>
            <person name="Hildebrand F."/>
            <person name="Pallen M.J."/>
        </authorList>
    </citation>
    <scope>NUCLEOTIDE SEQUENCE</scope>
    <source>
        <strain evidence="10">11159</strain>
    </source>
</reference>
<keyword evidence="7 8" id="KW-0472">Membrane</keyword>
<dbReference type="SUPFAM" id="SSF161098">
    <property type="entry name" value="MetI-like"/>
    <property type="match status" value="2"/>
</dbReference>
<dbReference type="PROSITE" id="PS50928">
    <property type="entry name" value="ABC_TM1"/>
    <property type="match status" value="2"/>
</dbReference>
<keyword evidence="5 8" id="KW-0812">Transmembrane</keyword>
<protein>
    <submittedName>
        <fullName evidence="10">Iron ABC transporter permease</fullName>
    </submittedName>
</protein>
<sequence length="608" mass="66871">MENTMNLDSFKLQLKKSVNKGLTYFGVPANTILVIFGILLLILTFIPMIYVFIDAFTIHLMEAGASGLPVGSWTFYHFKELFGSDTSVGYFYRPLGNSLLVSVLACFFAVVFGGVVAYLVTRTNMPFKKFVSTVFIFPYIMPQWTLALFWKNFFISTNCTAGYAGELQALTGFASPEWLVYGAFPISLVLGLHYAPFAYILIGGILRNMDANLEEAATILNIPRWKIFTRITVPIVKPAILSTILLVFSSAMSSYPVAVTLGKPINFEVLATQLQVMLQGGKFSSQAGMGSIISIVLILIGVIILMLNQVSTGSRKQYTTVSGKSGQVSKNNLGKVGKWIVSIVLCIIVLFFCIGPMVSFIFESLLPNSGDYSIGFTTRWWTSKEVLRNGYRGILYTPQIWEALGGSILLSVVCALLAGTFGLLIGYAVSKKRKSKLAQGVNALAFLPYLLPSISISAIFFMVSLNISWLYAAPFLLCVIVGVLKYIPFASRSSLNAMLQLSGEIEEAAMIQNIPWWKRMVRIVFPIQKSSFLSGYLLPFISCMRELSLFVFIAPTGMILTTLMFQLEETGLPALENGANLILVVVILLFNWIINKVTGASLDKGIGG</sequence>
<evidence type="ECO:0000256" key="8">
    <source>
        <dbReference type="RuleBase" id="RU363032"/>
    </source>
</evidence>
<evidence type="ECO:0000256" key="1">
    <source>
        <dbReference type="ARBA" id="ARBA00004429"/>
    </source>
</evidence>
<evidence type="ECO:0000256" key="7">
    <source>
        <dbReference type="ARBA" id="ARBA00023136"/>
    </source>
</evidence>
<dbReference type="PANTHER" id="PTHR43357">
    <property type="entry name" value="INNER MEMBRANE ABC TRANSPORTER PERMEASE PROTEIN YDCV"/>
    <property type="match status" value="1"/>
</dbReference>
<keyword evidence="3" id="KW-1003">Cell membrane</keyword>
<evidence type="ECO:0000256" key="5">
    <source>
        <dbReference type="ARBA" id="ARBA00022692"/>
    </source>
</evidence>
<feature type="transmembrane region" description="Helical" evidence="8">
    <location>
        <begin position="287"/>
        <end position="307"/>
    </location>
</feature>
<feature type="transmembrane region" description="Helical" evidence="8">
    <location>
        <begin position="130"/>
        <end position="150"/>
    </location>
</feature>
<evidence type="ECO:0000313" key="10">
    <source>
        <dbReference type="EMBL" id="MBO8427581.1"/>
    </source>
</evidence>
<feature type="domain" description="ABC transmembrane type-1" evidence="9">
    <location>
        <begin position="95"/>
        <end position="308"/>
    </location>
</feature>
<feature type="transmembrane region" description="Helical" evidence="8">
    <location>
        <begin position="21"/>
        <end position="53"/>
    </location>
</feature>
<feature type="transmembrane region" description="Helical" evidence="8">
    <location>
        <begin position="441"/>
        <end position="463"/>
    </location>
</feature>
<dbReference type="EMBL" id="JADIMY010000072">
    <property type="protein sequence ID" value="MBO8427581.1"/>
    <property type="molecule type" value="Genomic_DNA"/>
</dbReference>
<feature type="transmembrane region" description="Helical" evidence="8">
    <location>
        <begin position="227"/>
        <end position="248"/>
    </location>
</feature>
<evidence type="ECO:0000256" key="6">
    <source>
        <dbReference type="ARBA" id="ARBA00022989"/>
    </source>
</evidence>
<evidence type="ECO:0000256" key="4">
    <source>
        <dbReference type="ARBA" id="ARBA00022519"/>
    </source>
</evidence>
<keyword evidence="4" id="KW-0997">Cell inner membrane</keyword>
<feature type="domain" description="ABC transmembrane type-1" evidence="9">
    <location>
        <begin position="404"/>
        <end position="594"/>
    </location>
</feature>
<dbReference type="InterPro" id="IPR035906">
    <property type="entry name" value="MetI-like_sf"/>
</dbReference>
<dbReference type="Proteomes" id="UP000823613">
    <property type="component" value="Unassembled WGS sequence"/>
</dbReference>
<dbReference type="InterPro" id="IPR000515">
    <property type="entry name" value="MetI-like"/>
</dbReference>
<comment type="caution">
    <text evidence="10">The sequence shown here is derived from an EMBL/GenBank/DDBJ whole genome shotgun (WGS) entry which is preliminary data.</text>
</comment>